<proteinExistence type="predicted"/>
<dbReference type="AlphaFoldDB" id="A0A914NF88"/>
<keyword evidence="2 6" id="KW-0812">Transmembrane</keyword>
<evidence type="ECO:0000256" key="6">
    <source>
        <dbReference type="SAM" id="Phobius"/>
    </source>
</evidence>
<dbReference type="GO" id="GO:0016020">
    <property type="term" value="C:membrane"/>
    <property type="evidence" value="ECO:0007669"/>
    <property type="project" value="UniProtKB-SubCell"/>
</dbReference>
<keyword evidence="8" id="KW-1185">Reference proteome</keyword>
<sequence>MLIRCLLPMDLDTGPLAKKSSTLCSLLLLLTIAVLAVLGQVSSEEVGFGKHTKTNNTVTLAGKPIIANKKNFDLADCNFKKLYPDACDVTIEDDYIELRYNNGSKGCTVDLLSKNASNNSTIKFTAGVRNIKGGLSKCLDDDHNLDGSYNNTLPFVYSVNNTVIEKLNNRQYNDSGEECEKGACGRINGKCMRNTSLQVSWSQSDGKVYAHTYLIGEDKRRGLSLSKAPVSENMTLDLEIKTASGFMVEEDEGFNASKGAVCVPKSTPLFAPKAWKITDGDYKDKHLLVFSLLRQNASFTYNDDKLAEPPDGPHCELFVRFDTNDYSLLFVDNSTTTTQSTTTTVTTTAAETSETTKTTTSSATTPHTTANNFTSIRTTSLAATKCPEQREECGGVFYLAIGIAAGLFVGIIIAVLVWLWMKDKAGKEKKKGGKQDAERAEEDRLLALYKAEEKTKGKVAVGTFAAWKKNRKESETKTAVVLPSIEDELDAIWKKVEKKKAMDKMQYLVDQFEKRKDKELLEREYKPELKKKGLAAVGSFEEWKKKKNIAARFTLDDGTRTAIEYEQPKVIEKIVEVERVIIEKADEWTIEENPTIEEQERLAEIKAANRGAVDGVEVPMSEEEQEVDERWIPPSEPNNKPKEVDWL</sequence>
<dbReference type="GO" id="GO:0071944">
    <property type="term" value="C:cell periphery"/>
    <property type="evidence" value="ECO:0007669"/>
    <property type="project" value="UniProtKB-ARBA"/>
</dbReference>
<organism evidence="8 9">
    <name type="scientific">Meloidogyne incognita</name>
    <name type="common">Southern root-knot nematode worm</name>
    <name type="synonym">Oxyuris incognita</name>
    <dbReference type="NCBI Taxonomy" id="6306"/>
    <lineage>
        <taxon>Eukaryota</taxon>
        <taxon>Metazoa</taxon>
        <taxon>Ecdysozoa</taxon>
        <taxon>Nematoda</taxon>
        <taxon>Chromadorea</taxon>
        <taxon>Rhabditida</taxon>
        <taxon>Tylenchina</taxon>
        <taxon>Tylenchomorpha</taxon>
        <taxon>Tylenchoidea</taxon>
        <taxon>Meloidogynidae</taxon>
        <taxon>Meloidogyninae</taxon>
        <taxon>Meloidogyne</taxon>
        <taxon>Meloidogyne incognita group</taxon>
    </lineage>
</organism>
<keyword evidence="3 6" id="KW-1133">Transmembrane helix</keyword>
<evidence type="ECO:0000256" key="7">
    <source>
        <dbReference type="SAM" id="SignalP"/>
    </source>
</evidence>
<dbReference type="WBParaSite" id="Minc3s05447g38261">
    <property type="protein sequence ID" value="Minc3s05447g38261"/>
    <property type="gene ID" value="Minc3s05447g38261"/>
</dbReference>
<evidence type="ECO:0000256" key="2">
    <source>
        <dbReference type="ARBA" id="ARBA00022692"/>
    </source>
</evidence>
<evidence type="ECO:0000256" key="5">
    <source>
        <dbReference type="SAM" id="MobiDB-lite"/>
    </source>
</evidence>
<protein>
    <submittedName>
        <fullName evidence="9">Uncharacterized protein</fullName>
    </submittedName>
</protein>
<keyword evidence="4 6" id="KW-0472">Membrane</keyword>
<name>A0A914NF88_MELIC</name>
<comment type="subcellular location">
    <subcellularLocation>
        <location evidence="1">Membrane</location>
        <topology evidence="1">Single-pass membrane protein</topology>
    </subcellularLocation>
</comment>
<reference evidence="9" key="1">
    <citation type="submission" date="2022-11" db="UniProtKB">
        <authorList>
            <consortium name="WormBaseParasite"/>
        </authorList>
    </citation>
    <scope>IDENTIFICATION</scope>
</reference>
<dbReference type="Proteomes" id="UP000887563">
    <property type="component" value="Unplaced"/>
</dbReference>
<evidence type="ECO:0000313" key="8">
    <source>
        <dbReference type="Proteomes" id="UP000887563"/>
    </source>
</evidence>
<evidence type="ECO:0000256" key="3">
    <source>
        <dbReference type="ARBA" id="ARBA00022989"/>
    </source>
</evidence>
<dbReference type="InterPro" id="IPR051694">
    <property type="entry name" value="Immunoregulatory_rcpt-like"/>
</dbReference>
<dbReference type="PANTHER" id="PTHR15549">
    <property type="entry name" value="PAIRED IMMUNOGLOBULIN-LIKE TYPE 2 RECEPTOR"/>
    <property type="match status" value="1"/>
</dbReference>
<feature type="signal peptide" evidence="7">
    <location>
        <begin position="1"/>
        <end position="43"/>
    </location>
</feature>
<evidence type="ECO:0000313" key="9">
    <source>
        <dbReference type="WBParaSite" id="Minc3s05447g38261"/>
    </source>
</evidence>
<accession>A0A914NF88</accession>
<feature type="transmembrane region" description="Helical" evidence="6">
    <location>
        <begin position="396"/>
        <end position="421"/>
    </location>
</feature>
<feature type="region of interest" description="Disordered" evidence="5">
    <location>
        <begin position="613"/>
        <end position="647"/>
    </location>
</feature>
<evidence type="ECO:0000256" key="4">
    <source>
        <dbReference type="ARBA" id="ARBA00023136"/>
    </source>
</evidence>
<keyword evidence="7" id="KW-0732">Signal</keyword>
<evidence type="ECO:0000256" key="1">
    <source>
        <dbReference type="ARBA" id="ARBA00004167"/>
    </source>
</evidence>
<feature type="chain" id="PRO_5038045682" evidence="7">
    <location>
        <begin position="44"/>
        <end position="647"/>
    </location>
</feature>
<feature type="region of interest" description="Disordered" evidence="5">
    <location>
        <begin position="342"/>
        <end position="370"/>
    </location>
</feature>